<comment type="caution">
    <text evidence="1">The sequence shown here is derived from an EMBL/GenBank/DDBJ whole genome shotgun (WGS) entry which is preliminary data.</text>
</comment>
<keyword evidence="2" id="KW-1185">Reference proteome</keyword>
<name>A0ACB9IXP2_9ASTR</name>
<reference evidence="1 2" key="2">
    <citation type="journal article" date="2022" name="Mol. Ecol. Resour.">
        <title>The genomes of chicory, endive, great burdock and yacon provide insights into Asteraceae paleo-polyploidization history and plant inulin production.</title>
        <authorList>
            <person name="Fan W."/>
            <person name="Wang S."/>
            <person name="Wang H."/>
            <person name="Wang A."/>
            <person name="Jiang F."/>
            <person name="Liu H."/>
            <person name="Zhao H."/>
            <person name="Xu D."/>
            <person name="Zhang Y."/>
        </authorList>
    </citation>
    <scope>NUCLEOTIDE SEQUENCE [LARGE SCALE GENOMIC DNA]</scope>
    <source>
        <strain evidence="2">cv. Yunnan</strain>
        <tissue evidence="1">Leaves</tissue>
    </source>
</reference>
<dbReference type="Proteomes" id="UP001056120">
    <property type="component" value="Linkage Group LG06"/>
</dbReference>
<organism evidence="1 2">
    <name type="scientific">Smallanthus sonchifolius</name>
    <dbReference type="NCBI Taxonomy" id="185202"/>
    <lineage>
        <taxon>Eukaryota</taxon>
        <taxon>Viridiplantae</taxon>
        <taxon>Streptophyta</taxon>
        <taxon>Embryophyta</taxon>
        <taxon>Tracheophyta</taxon>
        <taxon>Spermatophyta</taxon>
        <taxon>Magnoliopsida</taxon>
        <taxon>eudicotyledons</taxon>
        <taxon>Gunneridae</taxon>
        <taxon>Pentapetalae</taxon>
        <taxon>asterids</taxon>
        <taxon>campanulids</taxon>
        <taxon>Asterales</taxon>
        <taxon>Asteraceae</taxon>
        <taxon>Asteroideae</taxon>
        <taxon>Heliantheae alliance</taxon>
        <taxon>Millerieae</taxon>
        <taxon>Smallanthus</taxon>
    </lineage>
</organism>
<proteinExistence type="predicted"/>
<dbReference type="EMBL" id="CM042023">
    <property type="protein sequence ID" value="KAI3812689.1"/>
    <property type="molecule type" value="Genomic_DNA"/>
</dbReference>
<protein>
    <submittedName>
        <fullName evidence="1">Uncharacterized protein</fullName>
    </submittedName>
</protein>
<gene>
    <name evidence="1" type="ORF">L1987_17401</name>
</gene>
<reference evidence="2" key="1">
    <citation type="journal article" date="2022" name="Mol. Ecol. Resour.">
        <title>The genomes of chicory, endive, great burdock and yacon provide insights into Asteraceae palaeo-polyploidization history and plant inulin production.</title>
        <authorList>
            <person name="Fan W."/>
            <person name="Wang S."/>
            <person name="Wang H."/>
            <person name="Wang A."/>
            <person name="Jiang F."/>
            <person name="Liu H."/>
            <person name="Zhao H."/>
            <person name="Xu D."/>
            <person name="Zhang Y."/>
        </authorList>
    </citation>
    <scope>NUCLEOTIDE SEQUENCE [LARGE SCALE GENOMIC DNA]</scope>
    <source>
        <strain evidence="2">cv. Yunnan</strain>
    </source>
</reference>
<accession>A0ACB9IXP2</accession>
<sequence>MQLWAVGLWGGSSPDCGEPAVGPSGDSGRLAMEKVGAGRTSKPCFVSDLKEFDMKNLRLIILLVLLLVSIAKGSRSGINETKQLTRQISGNIHAKAYCCYEGGAGVRCYDSAQECKNKCKASCESIG</sequence>
<evidence type="ECO:0000313" key="1">
    <source>
        <dbReference type="EMBL" id="KAI3812689.1"/>
    </source>
</evidence>
<evidence type="ECO:0000313" key="2">
    <source>
        <dbReference type="Proteomes" id="UP001056120"/>
    </source>
</evidence>